<feature type="domain" description="Bul1 N-terminal" evidence="2">
    <location>
        <begin position="102"/>
        <end position="524"/>
    </location>
</feature>
<sequence>MISDSDSTGSRTSTESEVPGLSQTDESQMHKPKIDLSKEIATPQPGAIPRTIGMPPLESLNLSLNQPRANMPPNSPDYTEEDFFAKFSAEKAKSISPTDKHTSSSSISGSGNTVPVWSILPSYHMYTSTISKSLDLNDDNNVFEPPTYDDISTISSSHTLSNPNNSSDSRQNSTSNINSRSSVSSESSDFIVADESTGQWQETILDNVHKLKRLTDCEDNSYAKNLKIEMFFTEDVGRVGVKPNFVDVSKYEYKQGDLINGYVMVENLSDKPIPFDMFYVLFEGNFSVQSNFQLGSIGEPKVVSKKFLEMFDFSASWNYAHINRLVTEFTNPHTCPDGIDHLDNTRQAFGSERLIQPNRKYKRFFTFQIPNNLLDSTCDHSLSMHTALPPTIGTPRSVSANSKSKVNQSSKVKDFSFIDTNISYSVDARFIGKASMYGENKVNLSKRSNSKIINTSGDEFLILKDTQRLVRIVQENEKIGINERIDKFRYDKLLLDNFMARVDERLEYAEEMLAALSDSGTNSTVSPIPSNNSSTFLSTIMSPGSVHSSTSSALSLSAHFNSGSISSMSHSNSISQTIADELTKCRQLYKPKGSSCSKRIGKDGVLYEELDFYKMYFPFQKKSITGASKFLGTVILNTPRIPYVVKYIQPLEFCQSEVDSSSLKFQVPINLEYVLSESNPDMKNKVPEIKKVSVELIAETIKSDEFPLPFEINHDMLFENNKLYTKTHKSAYEYDTDYFDQMVVKPTKRKVSRLKTLAKELGPDVFRMEAKLASDIKSICNLKTKRIIMTIEQVTCDNGASLDSVCKQPWAIEEKAKNITPTTYTKRLNLDIDLSQAKMKTGDSQHGHPYDNFCLIPSFQMCYMARVYYLKIVITLSKGESLLVHIPVEVTK</sequence>
<dbReference type="Proteomes" id="UP000837801">
    <property type="component" value="Unassembled WGS sequence"/>
</dbReference>
<proteinExistence type="predicted"/>
<feature type="compositionally biased region" description="Low complexity" evidence="1">
    <location>
        <begin position="169"/>
        <end position="182"/>
    </location>
</feature>
<dbReference type="AlphaFoldDB" id="A0A9P0QPY5"/>
<evidence type="ECO:0000256" key="1">
    <source>
        <dbReference type="SAM" id="MobiDB-lite"/>
    </source>
</evidence>
<organism evidence="4 5">
    <name type="scientific">[Candida] railenensis</name>
    <dbReference type="NCBI Taxonomy" id="45579"/>
    <lineage>
        <taxon>Eukaryota</taxon>
        <taxon>Fungi</taxon>
        <taxon>Dikarya</taxon>
        <taxon>Ascomycota</taxon>
        <taxon>Saccharomycotina</taxon>
        <taxon>Pichiomycetes</taxon>
        <taxon>Debaryomycetaceae</taxon>
        <taxon>Kurtzmaniella</taxon>
    </lineage>
</organism>
<feature type="domain" description="Bul1 C-terminal" evidence="3">
    <location>
        <begin position="812"/>
        <end position="891"/>
    </location>
</feature>
<feature type="domain" description="Bul1 C-terminal" evidence="3">
    <location>
        <begin position="661"/>
        <end position="788"/>
    </location>
</feature>
<evidence type="ECO:0008006" key="6">
    <source>
        <dbReference type="Google" id="ProtNLM"/>
    </source>
</evidence>
<gene>
    <name evidence="4" type="ORF">CLIB1423_10S02718</name>
</gene>
<dbReference type="InterPro" id="IPR007519">
    <property type="entry name" value="Bul1_N"/>
</dbReference>
<comment type="caution">
    <text evidence="4">The sequence shown here is derived from an EMBL/GenBank/DDBJ whole genome shotgun (WGS) entry which is preliminary data.</text>
</comment>
<feature type="compositionally biased region" description="Low complexity" evidence="1">
    <location>
        <begin position="1"/>
        <end position="17"/>
    </location>
</feature>
<dbReference type="Pfam" id="PF04425">
    <property type="entry name" value="Bul1_N"/>
    <property type="match status" value="1"/>
</dbReference>
<name>A0A9P0QPY5_9ASCO</name>
<evidence type="ECO:0000259" key="3">
    <source>
        <dbReference type="Pfam" id="PF04426"/>
    </source>
</evidence>
<feature type="compositionally biased region" description="Basic and acidic residues" evidence="1">
    <location>
        <begin position="27"/>
        <end position="38"/>
    </location>
</feature>
<dbReference type="EMBL" id="CAKXYY010000010">
    <property type="protein sequence ID" value="CAH2353338.1"/>
    <property type="molecule type" value="Genomic_DNA"/>
</dbReference>
<dbReference type="InterPro" id="IPR039634">
    <property type="entry name" value="Bul1-like"/>
</dbReference>
<dbReference type="PANTHER" id="PTHR31904:SF1">
    <property type="entry name" value="BYPASS OF STOP CODON PROTEIN 5-RELATED"/>
    <property type="match status" value="1"/>
</dbReference>
<evidence type="ECO:0000259" key="2">
    <source>
        <dbReference type="Pfam" id="PF04425"/>
    </source>
</evidence>
<dbReference type="InterPro" id="IPR022794">
    <property type="entry name" value="Bul1_C"/>
</dbReference>
<feature type="compositionally biased region" description="Polar residues" evidence="1">
    <location>
        <begin position="154"/>
        <end position="168"/>
    </location>
</feature>
<protein>
    <recommendedName>
        <fullName evidence="6">Bul1 C-terminal domain-containing protein</fullName>
    </recommendedName>
</protein>
<dbReference type="PANTHER" id="PTHR31904">
    <property type="entry name" value="BYPASS OF STOP CODON PROTEIN 5-RELATED"/>
    <property type="match status" value="1"/>
</dbReference>
<dbReference type="OrthoDB" id="4007955at2759"/>
<feature type="region of interest" description="Disordered" evidence="1">
    <location>
        <begin position="154"/>
        <end position="182"/>
    </location>
</feature>
<reference evidence="4" key="1">
    <citation type="submission" date="2022-03" db="EMBL/GenBank/DDBJ databases">
        <authorList>
            <person name="Legras J.-L."/>
            <person name="Devillers H."/>
            <person name="Grondin C."/>
        </authorList>
    </citation>
    <scope>NUCLEOTIDE SEQUENCE</scope>
    <source>
        <strain evidence="4">CLIB 1423</strain>
    </source>
</reference>
<feature type="compositionally biased region" description="Basic and acidic residues" evidence="1">
    <location>
        <begin position="88"/>
        <end position="102"/>
    </location>
</feature>
<keyword evidence="5" id="KW-1185">Reference proteome</keyword>
<dbReference type="Pfam" id="PF04426">
    <property type="entry name" value="Bul1_C"/>
    <property type="match status" value="2"/>
</dbReference>
<feature type="region of interest" description="Disordered" evidence="1">
    <location>
        <begin position="1"/>
        <end position="111"/>
    </location>
</feature>
<evidence type="ECO:0000313" key="5">
    <source>
        <dbReference type="Proteomes" id="UP000837801"/>
    </source>
</evidence>
<accession>A0A9P0QPY5</accession>
<evidence type="ECO:0000313" key="4">
    <source>
        <dbReference type="EMBL" id="CAH2353338.1"/>
    </source>
</evidence>